<dbReference type="InterPro" id="IPR036680">
    <property type="entry name" value="SPOR-like_sf"/>
</dbReference>
<dbReference type="InterPro" id="IPR052521">
    <property type="entry name" value="Cell_div_SPOR-domain"/>
</dbReference>
<dbReference type="InterPro" id="IPR007730">
    <property type="entry name" value="SPOR-like_dom"/>
</dbReference>
<gene>
    <name evidence="3" type="ORF">FBQ74_02145</name>
</gene>
<organism evidence="3 4">
    <name type="scientific">Salinimonas iocasae</name>
    <dbReference type="NCBI Taxonomy" id="2572577"/>
    <lineage>
        <taxon>Bacteria</taxon>
        <taxon>Pseudomonadati</taxon>
        <taxon>Pseudomonadota</taxon>
        <taxon>Gammaproteobacteria</taxon>
        <taxon>Alteromonadales</taxon>
        <taxon>Alteromonadaceae</taxon>
        <taxon>Alteromonas/Salinimonas group</taxon>
        <taxon>Salinimonas</taxon>
    </lineage>
</organism>
<dbReference type="Proteomes" id="UP000304912">
    <property type="component" value="Chromosome"/>
</dbReference>
<reference evidence="3 4" key="1">
    <citation type="submission" date="2019-04" db="EMBL/GenBank/DDBJ databases">
        <title>Salinimonas iocasae sp. nov., a halophilic bacterium isolated from the outer tube casing of tubeworms in Okinawa Trough.</title>
        <authorList>
            <person name="Zhang H."/>
            <person name="Wang H."/>
            <person name="Li C."/>
        </authorList>
    </citation>
    <scope>NUCLEOTIDE SEQUENCE [LARGE SCALE GENOMIC DNA]</scope>
    <source>
        <strain evidence="3 4">KX18D6</strain>
    </source>
</reference>
<proteinExistence type="predicted"/>
<name>A0A5B7YCM1_9ALTE</name>
<keyword evidence="3" id="KW-0131">Cell cycle</keyword>
<dbReference type="Pfam" id="PF05036">
    <property type="entry name" value="SPOR"/>
    <property type="match status" value="1"/>
</dbReference>
<dbReference type="PANTHER" id="PTHR38687:SF2">
    <property type="entry name" value="CELL DIVISION PROTEIN FTSN"/>
    <property type="match status" value="1"/>
</dbReference>
<dbReference type="OrthoDB" id="8558195at2"/>
<dbReference type="PROSITE" id="PS51724">
    <property type="entry name" value="SPOR"/>
    <property type="match status" value="1"/>
</dbReference>
<feature type="compositionally biased region" description="Basic residues" evidence="1">
    <location>
        <begin position="14"/>
        <end position="29"/>
    </location>
</feature>
<evidence type="ECO:0000313" key="3">
    <source>
        <dbReference type="EMBL" id="QCZ92349.1"/>
    </source>
</evidence>
<protein>
    <submittedName>
        <fullName evidence="3">Cell division protein FtsN</fullName>
    </submittedName>
</protein>
<feature type="domain" description="SPOR" evidence="2">
    <location>
        <begin position="111"/>
        <end position="190"/>
    </location>
</feature>
<dbReference type="KEGG" id="salk:FBQ74_02145"/>
<dbReference type="GO" id="GO:0042834">
    <property type="term" value="F:peptidoglycan binding"/>
    <property type="evidence" value="ECO:0007669"/>
    <property type="project" value="InterPro"/>
</dbReference>
<sequence length="192" mass="21708">MAQRDYVSRGRGPQNKKKNNNKRATRQPKRPAQGQAQLPKVKLAIVVLLLAAFVWFLWSISGAAPEDVDGPVSSPVSVQPEEALPEMPEEEWEYIKSLPGYEVEVEVAEQQKSDKLYLLQCGSFRTRSQAEEMKANIAFQGLEAQIRDTNGSNGQWFRVILGPLQTKRDAERAKHTLRKINITTCMILTWSL</sequence>
<dbReference type="EMBL" id="CP039852">
    <property type="protein sequence ID" value="QCZ92349.1"/>
    <property type="molecule type" value="Genomic_DNA"/>
</dbReference>
<keyword evidence="3" id="KW-0132">Cell division</keyword>
<dbReference type="AlphaFoldDB" id="A0A5B7YCM1"/>
<keyword evidence="4" id="KW-1185">Reference proteome</keyword>
<evidence type="ECO:0000256" key="1">
    <source>
        <dbReference type="SAM" id="MobiDB-lite"/>
    </source>
</evidence>
<evidence type="ECO:0000259" key="2">
    <source>
        <dbReference type="PROSITE" id="PS51724"/>
    </source>
</evidence>
<evidence type="ECO:0000313" key="4">
    <source>
        <dbReference type="Proteomes" id="UP000304912"/>
    </source>
</evidence>
<dbReference type="RefSeq" id="WP_139755109.1">
    <property type="nucleotide sequence ID" value="NZ_CP039852.1"/>
</dbReference>
<dbReference type="SUPFAM" id="SSF110997">
    <property type="entry name" value="Sporulation related repeat"/>
    <property type="match status" value="1"/>
</dbReference>
<dbReference type="GO" id="GO:0051301">
    <property type="term" value="P:cell division"/>
    <property type="evidence" value="ECO:0007669"/>
    <property type="project" value="UniProtKB-KW"/>
</dbReference>
<accession>A0A5B7YCM1</accession>
<dbReference type="Gene3D" id="3.30.70.1070">
    <property type="entry name" value="Sporulation related repeat"/>
    <property type="match status" value="1"/>
</dbReference>
<feature type="region of interest" description="Disordered" evidence="1">
    <location>
        <begin position="1"/>
        <end position="35"/>
    </location>
</feature>
<dbReference type="PANTHER" id="PTHR38687">
    <property type="entry name" value="CELL DIVISION PROTEIN DEDD-RELATED"/>
    <property type="match status" value="1"/>
</dbReference>